<dbReference type="AlphaFoldDB" id="A0A448XBF9"/>
<organism evidence="3 4">
    <name type="scientific">Protopolystoma xenopodis</name>
    <dbReference type="NCBI Taxonomy" id="117903"/>
    <lineage>
        <taxon>Eukaryota</taxon>
        <taxon>Metazoa</taxon>
        <taxon>Spiralia</taxon>
        <taxon>Lophotrochozoa</taxon>
        <taxon>Platyhelminthes</taxon>
        <taxon>Monogenea</taxon>
        <taxon>Polyopisthocotylea</taxon>
        <taxon>Polystomatidea</taxon>
        <taxon>Polystomatidae</taxon>
        <taxon>Protopolystoma</taxon>
    </lineage>
</organism>
<reference evidence="3" key="1">
    <citation type="submission" date="2018-11" db="EMBL/GenBank/DDBJ databases">
        <authorList>
            <consortium name="Pathogen Informatics"/>
        </authorList>
    </citation>
    <scope>NUCLEOTIDE SEQUENCE</scope>
</reference>
<evidence type="ECO:0000313" key="3">
    <source>
        <dbReference type="EMBL" id="VEL32919.1"/>
    </source>
</evidence>
<keyword evidence="2" id="KW-1133">Transmembrane helix</keyword>
<proteinExistence type="predicted"/>
<feature type="region of interest" description="Disordered" evidence="1">
    <location>
        <begin position="64"/>
        <end position="97"/>
    </location>
</feature>
<dbReference type="Gene3D" id="1.20.140.150">
    <property type="match status" value="1"/>
</dbReference>
<dbReference type="Proteomes" id="UP000784294">
    <property type="component" value="Unassembled WGS sequence"/>
</dbReference>
<keyword evidence="2" id="KW-0472">Membrane</keyword>
<keyword evidence="4" id="KW-1185">Reference proteome</keyword>
<feature type="transmembrane region" description="Helical" evidence="2">
    <location>
        <begin position="36"/>
        <end position="59"/>
    </location>
</feature>
<feature type="compositionally biased region" description="Acidic residues" evidence="1">
    <location>
        <begin position="70"/>
        <end position="97"/>
    </location>
</feature>
<evidence type="ECO:0000313" key="4">
    <source>
        <dbReference type="Proteomes" id="UP000784294"/>
    </source>
</evidence>
<accession>A0A448XBF9</accession>
<protein>
    <submittedName>
        <fullName evidence="3">Uncharacterized protein</fullName>
    </submittedName>
</protein>
<comment type="caution">
    <text evidence="3">The sequence shown here is derived from an EMBL/GenBank/DDBJ whole genome shotgun (WGS) entry which is preliminary data.</text>
</comment>
<sequence length="97" mass="10976">MHAKIYRALCILAWIIMLMSLITVVCSFIKPGYSSLFISGLLFYILGGFVSLFTHVLYLEGKRRRGQDNKDEDEPDEGSEGDEDEESIASENLPIEE</sequence>
<evidence type="ECO:0000256" key="1">
    <source>
        <dbReference type="SAM" id="MobiDB-lite"/>
    </source>
</evidence>
<name>A0A448XBF9_9PLAT</name>
<dbReference type="EMBL" id="CAAALY010244874">
    <property type="protein sequence ID" value="VEL32919.1"/>
    <property type="molecule type" value="Genomic_DNA"/>
</dbReference>
<evidence type="ECO:0000256" key="2">
    <source>
        <dbReference type="SAM" id="Phobius"/>
    </source>
</evidence>
<keyword evidence="2" id="KW-0812">Transmembrane</keyword>
<feature type="transmembrane region" description="Helical" evidence="2">
    <location>
        <begin position="9"/>
        <end position="30"/>
    </location>
</feature>
<gene>
    <name evidence="3" type="ORF">PXEA_LOCUS26359</name>
</gene>